<dbReference type="AlphaFoldDB" id="A0A1I7WFG2"/>
<evidence type="ECO:0000313" key="1">
    <source>
        <dbReference type="Proteomes" id="UP000095283"/>
    </source>
</evidence>
<keyword evidence="1" id="KW-1185">Reference proteome</keyword>
<name>A0A1I7WFG2_HETBA</name>
<reference evidence="2" key="1">
    <citation type="submission" date="2016-11" db="UniProtKB">
        <authorList>
            <consortium name="WormBaseParasite"/>
        </authorList>
    </citation>
    <scope>IDENTIFICATION</scope>
</reference>
<sequence length="39" mass="4448">MVSLFFEISRVISAIPTLILANNQNKGRKVKYKCDFLCS</sequence>
<protein>
    <submittedName>
        <fullName evidence="2">Uncharacterized protein</fullName>
    </submittedName>
</protein>
<proteinExistence type="predicted"/>
<accession>A0A1I7WFG2</accession>
<dbReference type="Proteomes" id="UP000095283">
    <property type="component" value="Unplaced"/>
</dbReference>
<dbReference type="WBParaSite" id="Hba_03690">
    <property type="protein sequence ID" value="Hba_03690"/>
    <property type="gene ID" value="Hba_03690"/>
</dbReference>
<organism evidence="1 2">
    <name type="scientific">Heterorhabditis bacteriophora</name>
    <name type="common">Entomopathogenic nematode worm</name>
    <dbReference type="NCBI Taxonomy" id="37862"/>
    <lineage>
        <taxon>Eukaryota</taxon>
        <taxon>Metazoa</taxon>
        <taxon>Ecdysozoa</taxon>
        <taxon>Nematoda</taxon>
        <taxon>Chromadorea</taxon>
        <taxon>Rhabditida</taxon>
        <taxon>Rhabditina</taxon>
        <taxon>Rhabditomorpha</taxon>
        <taxon>Strongyloidea</taxon>
        <taxon>Heterorhabditidae</taxon>
        <taxon>Heterorhabditis</taxon>
    </lineage>
</organism>
<evidence type="ECO:0000313" key="2">
    <source>
        <dbReference type="WBParaSite" id="Hba_03690"/>
    </source>
</evidence>